<dbReference type="EMBL" id="AP011733">
    <property type="protein sequence ID" value="BAL55933.1"/>
    <property type="molecule type" value="Genomic_DNA"/>
</dbReference>
<reference evidence="1" key="1">
    <citation type="journal article" date="2005" name="Environ. Microbiol.">
        <title>Genetic and functional properties of uncultivated thermophilic crenarchaeotes from a subsurface gold mine as revealed by analysis of genome fragments.</title>
        <authorList>
            <person name="Nunoura T."/>
            <person name="Hirayama H."/>
            <person name="Takami H."/>
            <person name="Oida H."/>
            <person name="Nishi S."/>
            <person name="Shimamura S."/>
            <person name="Suzuki Y."/>
            <person name="Inagaki F."/>
            <person name="Takai K."/>
            <person name="Nealson K.H."/>
            <person name="Horikoshi K."/>
        </authorList>
    </citation>
    <scope>NUCLEOTIDE SEQUENCE</scope>
</reference>
<proteinExistence type="predicted"/>
<gene>
    <name evidence="1" type="ORF">HGMM_F32H02C06</name>
</gene>
<reference evidence="1" key="2">
    <citation type="journal article" date="2012" name="PLoS ONE">
        <title>A Deeply Branching Thermophilic Bacterium with an Ancient Acetyl-CoA Pathway Dominates a Subsurface Ecosystem.</title>
        <authorList>
            <person name="Takami H."/>
            <person name="Noguchi H."/>
            <person name="Takaki Y."/>
            <person name="Uchiyama I."/>
            <person name="Toyoda A."/>
            <person name="Nishi S."/>
            <person name="Chee G.-J."/>
            <person name="Arai W."/>
            <person name="Nunoura T."/>
            <person name="Itoh T."/>
            <person name="Hattori M."/>
            <person name="Takai K."/>
        </authorList>
    </citation>
    <scope>NUCLEOTIDE SEQUENCE</scope>
</reference>
<name>H5SIE7_9BACT</name>
<dbReference type="AlphaFoldDB" id="H5SIE7"/>
<protein>
    <submittedName>
        <fullName evidence="1">Uncharacterized protein</fullName>
    </submittedName>
</protein>
<sequence length="52" mass="5993">MHPVILIFWTVALEPLMYMGLETPRIDTFEMVIFWAELLELIAEGKDPSSPT</sequence>
<organism evidence="1">
    <name type="scientific">uncultured Bacteroidota bacterium</name>
    <dbReference type="NCBI Taxonomy" id="152509"/>
    <lineage>
        <taxon>Bacteria</taxon>
        <taxon>Pseudomonadati</taxon>
        <taxon>Bacteroidota</taxon>
        <taxon>environmental samples</taxon>
    </lineage>
</organism>
<evidence type="ECO:0000313" key="1">
    <source>
        <dbReference type="EMBL" id="BAL55933.1"/>
    </source>
</evidence>
<accession>H5SIE7</accession>